<evidence type="ECO:0000313" key="2">
    <source>
        <dbReference type="EMBL" id="MBD7954135.1"/>
    </source>
</evidence>
<feature type="signal peptide" evidence="1">
    <location>
        <begin position="1"/>
        <end position="23"/>
    </location>
</feature>
<feature type="chain" id="PRO_5036498086" evidence="1">
    <location>
        <begin position="24"/>
        <end position="79"/>
    </location>
</feature>
<accession>A0A8X8FSN2</accession>
<gene>
    <name evidence="2" type="ORF">H9654_07940</name>
</gene>
<dbReference type="Proteomes" id="UP000636938">
    <property type="component" value="Unassembled WGS sequence"/>
</dbReference>
<evidence type="ECO:0000313" key="3">
    <source>
        <dbReference type="Proteomes" id="UP000636938"/>
    </source>
</evidence>
<organism evidence="2 3">
    <name type="scientific">Stenotrophomonas lacuserhaii</name>
    <dbReference type="NCBI Taxonomy" id="2760084"/>
    <lineage>
        <taxon>Bacteria</taxon>
        <taxon>Pseudomonadati</taxon>
        <taxon>Pseudomonadota</taxon>
        <taxon>Gammaproteobacteria</taxon>
        <taxon>Lysobacterales</taxon>
        <taxon>Lysobacteraceae</taxon>
        <taxon>Stenotrophomonas</taxon>
    </lineage>
</organism>
<keyword evidence="1" id="KW-0732">Signal</keyword>
<proteinExistence type="predicted"/>
<comment type="caution">
    <text evidence="2">The sequence shown here is derived from an EMBL/GenBank/DDBJ whole genome shotgun (WGS) entry which is preliminary data.</text>
</comment>
<protein>
    <submittedName>
        <fullName evidence="2">Uncharacterized protein</fullName>
    </submittedName>
</protein>
<dbReference type="AlphaFoldDB" id="A0A8X8FSN2"/>
<evidence type="ECO:0000256" key="1">
    <source>
        <dbReference type="SAM" id="SignalP"/>
    </source>
</evidence>
<sequence>MKPFAATCLAAVLLAAGLPPAKAAANNYTCSYQLYENGQPVVRRVEYVEPSLQAAMAKFEAFLADLRAQGKQPQHLGCR</sequence>
<reference evidence="2 3" key="1">
    <citation type="submission" date="2020-08" db="EMBL/GenBank/DDBJ databases">
        <title>A Genomic Blueprint of the Chicken Gut Microbiome.</title>
        <authorList>
            <person name="Gilroy R."/>
            <person name="Ravi A."/>
            <person name="Getino M."/>
            <person name="Pursley I."/>
            <person name="Horton D.L."/>
            <person name="Alikhan N.-F."/>
            <person name="Baker D."/>
            <person name="Gharbi K."/>
            <person name="Hall N."/>
            <person name="Watson M."/>
            <person name="Adriaenssens E.M."/>
            <person name="Foster-Nyarko E."/>
            <person name="Jarju S."/>
            <person name="Secka A."/>
            <person name="Antonio M."/>
            <person name="Oren A."/>
            <person name="Chaudhuri R."/>
            <person name="La Ragione R.M."/>
            <person name="Hildebrand F."/>
            <person name="Pallen M.J."/>
        </authorList>
    </citation>
    <scope>NUCLEOTIDE SEQUENCE [LARGE SCALE GENOMIC DNA]</scope>
    <source>
        <strain evidence="2 3">Sa5BUN4</strain>
    </source>
</reference>
<name>A0A8X8FSN2_9GAMM</name>
<dbReference type="EMBL" id="JACSQS010000006">
    <property type="protein sequence ID" value="MBD7954135.1"/>
    <property type="molecule type" value="Genomic_DNA"/>
</dbReference>
<keyword evidence="3" id="KW-1185">Reference proteome</keyword>
<dbReference type="RefSeq" id="WP_191770327.1">
    <property type="nucleotide sequence ID" value="NZ_JACSQS010000006.1"/>
</dbReference>